<accession>A0AAE3HC89</accession>
<feature type="transmembrane region" description="Helical" evidence="1">
    <location>
        <begin position="189"/>
        <end position="210"/>
    </location>
</feature>
<feature type="transmembrane region" description="Helical" evidence="1">
    <location>
        <begin position="335"/>
        <end position="362"/>
    </location>
</feature>
<protein>
    <recommendedName>
        <fullName evidence="4">ABC transporter permease</fullName>
    </recommendedName>
</protein>
<keyword evidence="1" id="KW-0812">Transmembrane</keyword>
<feature type="transmembrane region" description="Helical" evidence="1">
    <location>
        <begin position="262"/>
        <end position="284"/>
    </location>
</feature>
<feature type="transmembrane region" description="Helical" evidence="1">
    <location>
        <begin position="161"/>
        <end position="183"/>
    </location>
</feature>
<feature type="transmembrane region" description="Helical" evidence="1">
    <location>
        <begin position="46"/>
        <end position="63"/>
    </location>
</feature>
<reference evidence="2" key="1">
    <citation type="submission" date="2022-07" db="EMBL/GenBank/DDBJ databases">
        <title>Enhanced cultured diversity of the mouse gut microbiota enables custom-made synthetic communities.</title>
        <authorList>
            <person name="Afrizal A."/>
        </authorList>
    </citation>
    <scope>NUCLEOTIDE SEQUENCE</scope>
    <source>
        <strain evidence="2">DSM 28593</strain>
    </source>
</reference>
<keyword evidence="1" id="KW-0472">Membrane</keyword>
<gene>
    <name evidence="2" type="ORF">NSA47_00615</name>
</gene>
<evidence type="ECO:0008006" key="4">
    <source>
        <dbReference type="Google" id="ProtNLM"/>
    </source>
</evidence>
<dbReference type="Proteomes" id="UP001205748">
    <property type="component" value="Unassembled WGS sequence"/>
</dbReference>
<feature type="transmembrane region" description="Helical" evidence="1">
    <location>
        <begin position="129"/>
        <end position="149"/>
    </location>
</feature>
<feature type="transmembrane region" description="Helical" evidence="1">
    <location>
        <begin position="439"/>
        <end position="457"/>
    </location>
</feature>
<evidence type="ECO:0000313" key="2">
    <source>
        <dbReference type="EMBL" id="MCR1897492.1"/>
    </source>
</evidence>
<feature type="transmembrane region" description="Helical" evidence="1">
    <location>
        <begin position="21"/>
        <end position="40"/>
    </location>
</feature>
<evidence type="ECO:0000256" key="1">
    <source>
        <dbReference type="SAM" id="Phobius"/>
    </source>
</evidence>
<sequence>MSKTFVVFRNQLTLFFSDRGMLIFYFLAALLTGGSVPFFIRDMATCIYFAMLLTVTLLIPLLADSLAGEREKKTLESLLSTVIKGSSILWGKFLLSIVFALVFFILTTEIAIFTSLLTGAEIGFTGLHWIGIGLLAIMTFISVILSGLYQSALSGDTQSAYTMIAFRAFPLCILYMAGLTAITRIELHFAVYVMGLFLFIYVAVCLIYLVKIAKLRQATYFENVKYKKRGRKQKVRFHETMRKSPMRSVFAHEMRYLATLKLLLFNFLILCLAPASACILGYYYLGDLNLNYAVLLTALMMPRTPTNLIAYSIGGEKVYKTAESLLSTPLHVRSMFLAKMMVPVVVSSVMLLISSSLTLIAGNIVGHFMQQGTGYMYTTDQLILLFPVSILSCISMVLITGSLSARMKRPRNGLYISSVLGLLFVFPPLSIVYWTENHLLWSMIYCIILAVVNRICLEKIAKRISRPQLMNWI</sequence>
<feature type="transmembrane region" description="Helical" evidence="1">
    <location>
        <begin position="382"/>
        <end position="401"/>
    </location>
</feature>
<dbReference type="PANTHER" id="PTHR43471">
    <property type="entry name" value="ABC TRANSPORTER PERMEASE"/>
    <property type="match status" value="1"/>
</dbReference>
<evidence type="ECO:0000313" key="3">
    <source>
        <dbReference type="Proteomes" id="UP001205748"/>
    </source>
</evidence>
<feature type="transmembrane region" description="Helical" evidence="1">
    <location>
        <begin position="413"/>
        <end position="433"/>
    </location>
</feature>
<dbReference type="RefSeq" id="WP_257528897.1">
    <property type="nucleotide sequence ID" value="NZ_JANKAS010000001.1"/>
</dbReference>
<proteinExistence type="predicted"/>
<keyword evidence="3" id="KW-1185">Reference proteome</keyword>
<name>A0AAE3HC89_9FIRM</name>
<feature type="transmembrane region" description="Helical" evidence="1">
    <location>
        <begin position="93"/>
        <end position="117"/>
    </location>
</feature>
<comment type="caution">
    <text evidence="2">The sequence shown here is derived from an EMBL/GenBank/DDBJ whole genome shotgun (WGS) entry which is preliminary data.</text>
</comment>
<dbReference type="AlphaFoldDB" id="A0AAE3HC89"/>
<dbReference type="EMBL" id="JANKAS010000001">
    <property type="protein sequence ID" value="MCR1897492.1"/>
    <property type="molecule type" value="Genomic_DNA"/>
</dbReference>
<keyword evidence="1" id="KW-1133">Transmembrane helix</keyword>
<feature type="transmembrane region" description="Helical" evidence="1">
    <location>
        <begin position="290"/>
        <end position="314"/>
    </location>
</feature>
<organism evidence="2 3">
    <name type="scientific">Irregularibacter muris</name>
    <dbReference type="NCBI Taxonomy" id="1796619"/>
    <lineage>
        <taxon>Bacteria</taxon>
        <taxon>Bacillati</taxon>
        <taxon>Bacillota</taxon>
        <taxon>Clostridia</taxon>
        <taxon>Eubacteriales</taxon>
        <taxon>Eubacteriaceae</taxon>
        <taxon>Irregularibacter</taxon>
    </lineage>
</organism>